<comment type="similarity">
    <text evidence="2 8">Belongs to the cytochrome P450 family.</text>
</comment>
<proteinExistence type="inferred from homology"/>
<evidence type="ECO:0000256" key="8">
    <source>
        <dbReference type="RuleBase" id="RU000461"/>
    </source>
</evidence>
<evidence type="ECO:0000256" key="7">
    <source>
        <dbReference type="ARBA" id="ARBA00023033"/>
    </source>
</evidence>
<dbReference type="InterPro" id="IPR001128">
    <property type="entry name" value="Cyt_P450"/>
</dbReference>
<dbReference type="Pfam" id="PF00067">
    <property type="entry name" value="p450"/>
    <property type="match status" value="1"/>
</dbReference>
<evidence type="ECO:0000256" key="1">
    <source>
        <dbReference type="ARBA" id="ARBA00001971"/>
    </source>
</evidence>
<dbReference type="PANTHER" id="PTHR46696">
    <property type="entry name" value="P450, PUTATIVE (EUROFUNG)-RELATED"/>
    <property type="match status" value="1"/>
</dbReference>
<dbReference type="PANTHER" id="PTHR46696:SF5">
    <property type="entry name" value="CYTOCHROME P450 BJ-1"/>
    <property type="match status" value="1"/>
</dbReference>
<evidence type="ECO:0000256" key="4">
    <source>
        <dbReference type="ARBA" id="ARBA00022723"/>
    </source>
</evidence>
<evidence type="ECO:0000313" key="10">
    <source>
        <dbReference type="EMBL" id="MER6428227.1"/>
    </source>
</evidence>
<evidence type="ECO:0000256" key="6">
    <source>
        <dbReference type="ARBA" id="ARBA00023004"/>
    </source>
</evidence>
<reference evidence="10 11" key="1">
    <citation type="submission" date="2024-06" db="EMBL/GenBank/DDBJ databases">
        <title>The Natural Products Discovery Center: Release of the First 8490 Sequenced Strains for Exploring Actinobacteria Biosynthetic Diversity.</title>
        <authorList>
            <person name="Kalkreuter E."/>
            <person name="Kautsar S.A."/>
            <person name="Yang D."/>
            <person name="Bader C.D."/>
            <person name="Teijaro C.N."/>
            <person name="Fluegel L."/>
            <person name="Davis C.M."/>
            <person name="Simpson J.R."/>
            <person name="Lauterbach L."/>
            <person name="Steele A.D."/>
            <person name="Gui C."/>
            <person name="Meng S."/>
            <person name="Li G."/>
            <person name="Viehrig K."/>
            <person name="Ye F."/>
            <person name="Su P."/>
            <person name="Kiefer A.F."/>
            <person name="Nichols A."/>
            <person name="Cepeda A.J."/>
            <person name="Yan W."/>
            <person name="Fan B."/>
            <person name="Jiang Y."/>
            <person name="Adhikari A."/>
            <person name="Zheng C.-J."/>
            <person name="Schuster L."/>
            <person name="Cowan T.M."/>
            <person name="Smanski M.J."/>
            <person name="Chevrette M.G."/>
            <person name="De Carvalho L.P.S."/>
            <person name="Shen B."/>
        </authorList>
    </citation>
    <scope>NUCLEOTIDE SEQUENCE [LARGE SCALE GENOMIC DNA]</scope>
    <source>
        <strain evidence="10 11">NPDC001166</strain>
    </source>
</reference>
<feature type="region of interest" description="Disordered" evidence="9">
    <location>
        <begin position="1"/>
        <end position="31"/>
    </location>
</feature>
<dbReference type="PRINTS" id="PR00385">
    <property type="entry name" value="P450"/>
</dbReference>
<feature type="compositionally biased region" description="Low complexity" evidence="9">
    <location>
        <begin position="1"/>
        <end position="22"/>
    </location>
</feature>
<dbReference type="SUPFAM" id="SSF48264">
    <property type="entry name" value="Cytochrome P450"/>
    <property type="match status" value="1"/>
</dbReference>
<evidence type="ECO:0000256" key="3">
    <source>
        <dbReference type="ARBA" id="ARBA00022617"/>
    </source>
</evidence>
<dbReference type="PROSITE" id="PS00086">
    <property type="entry name" value="CYTOCHROME_P450"/>
    <property type="match status" value="1"/>
</dbReference>
<keyword evidence="4 8" id="KW-0479">Metal-binding</keyword>
<evidence type="ECO:0000256" key="9">
    <source>
        <dbReference type="SAM" id="MobiDB-lite"/>
    </source>
</evidence>
<keyword evidence="5 8" id="KW-0560">Oxidoreductase</keyword>
<keyword evidence="3 8" id="KW-0349">Heme</keyword>
<evidence type="ECO:0000256" key="2">
    <source>
        <dbReference type="ARBA" id="ARBA00010617"/>
    </source>
</evidence>
<dbReference type="Proteomes" id="UP001470023">
    <property type="component" value="Unassembled WGS sequence"/>
</dbReference>
<dbReference type="PRINTS" id="PR00359">
    <property type="entry name" value="BP450"/>
</dbReference>
<dbReference type="InterPro" id="IPR002397">
    <property type="entry name" value="Cyt_P450_B"/>
</dbReference>
<name>A0ABV1U408_9ACTN</name>
<keyword evidence="11" id="KW-1185">Reference proteome</keyword>
<dbReference type="Gene3D" id="1.10.630.10">
    <property type="entry name" value="Cytochrome P450"/>
    <property type="match status" value="1"/>
</dbReference>
<dbReference type="InterPro" id="IPR036396">
    <property type="entry name" value="Cyt_P450_sf"/>
</dbReference>
<evidence type="ECO:0000313" key="11">
    <source>
        <dbReference type="Proteomes" id="UP001470023"/>
    </source>
</evidence>
<gene>
    <name evidence="10" type="ORF">ABT272_10815</name>
</gene>
<dbReference type="RefSeq" id="WP_123440208.1">
    <property type="nucleotide sequence ID" value="NZ_JBEOZW010000138.1"/>
</dbReference>
<accession>A0ABV1U408</accession>
<evidence type="ECO:0000256" key="5">
    <source>
        <dbReference type="ARBA" id="ARBA00023002"/>
    </source>
</evidence>
<dbReference type="CDD" id="cd11031">
    <property type="entry name" value="Cyp158A-like"/>
    <property type="match status" value="1"/>
</dbReference>
<keyword evidence="6 8" id="KW-0408">Iron</keyword>
<comment type="caution">
    <text evidence="10">The sequence shown here is derived from an EMBL/GenBank/DDBJ whole genome shotgun (WGS) entry which is preliminary data.</text>
</comment>
<dbReference type="EMBL" id="JBEPAZ010000006">
    <property type="protein sequence ID" value="MER6428227.1"/>
    <property type="molecule type" value="Genomic_DNA"/>
</dbReference>
<keyword evidence="7 8" id="KW-0503">Monooxygenase</keyword>
<protein>
    <submittedName>
        <fullName evidence="10">Cytochrome P450</fullName>
    </submittedName>
</protein>
<dbReference type="InterPro" id="IPR017972">
    <property type="entry name" value="Cyt_P450_CS"/>
</dbReference>
<comment type="cofactor">
    <cofactor evidence="1">
        <name>heme</name>
        <dbReference type="ChEBI" id="CHEBI:30413"/>
    </cofactor>
</comment>
<sequence length="416" mass="45167">MDTASAPGTDTGTAPETGTEPGLQYPFHRPSAVQTPPVYEELRGKCPVAHVRLPSGDEGYVVSRYDDVRTVLADGRFSRAAMLAEGAPRLTAAPPMAGSLFTMDPPEHTRLRKLVSREFTARRVQNLRPRIQELTDGLLDEMEKLSGPVDLNPVFAFPLPVMVICELLGVPFEDRGRFRAWSDAFVSLTSHTPEEVLEQRMAMVQYLGELVQRKREEPTDDLMGALVSVHDEDGGRLSEHELITMGITLLVAGHETTVSMIGTCVLTLLRHPEHLAALRENPGTIDHVVEELLRINPIGDGGPFRITLEDVELGGTTIPKGSGVIASVCSANQDADRFGESADSFDPSRPTASAHLAFGHGAHFCLGAALARAELQIAISSLIRRFPTLRLADEVGNLTMTSGMMVHALSSLPVTW</sequence>
<organism evidence="10 11">
    <name type="scientific">Streptomyces sp. 900105245</name>
    <dbReference type="NCBI Taxonomy" id="3154379"/>
    <lineage>
        <taxon>Bacteria</taxon>
        <taxon>Bacillati</taxon>
        <taxon>Actinomycetota</taxon>
        <taxon>Actinomycetes</taxon>
        <taxon>Kitasatosporales</taxon>
        <taxon>Streptomycetaceae</taxon>
        <taxon>Streptomyces</taxon>
    </lineage>
</organism>